<feature type="region of interest" description="Disordered" evidence="1">
    <location>
        <begin position="105"/>
        <end position="150"/>
    </location>
</feature>
<feature type="compositionally biased region" description="Polar residues" evidence="1">
    <location>
        <begin position="195"/>
        <end position="215"/>
    </location>
</feature>
<organism evidence="4 5">
    <name type="scientific">Discina gigas</name>
    <dbReference type="NCBI Taxonomy" id="1032678"/>
    <lineage>
        <taxon>Eukaryota</taxon>
        <taxon>Fungi</taxon>
        <taxon>Dikarya</taxon>
        <taxon>Ascomycota</taxon>
        <taxon>Pezizomycotina</taxon>
        <taxon>Pezizomycetes</taxon>
        <taxon>Pezizales</taxon>
        <taxon>Discinaceae</taxon>
        <taxon>Discina</taxon>
    </lineage>
</organism>
<evidence type="ECO:0000313" key="4">
    <source>
        <dbReference type="EMBL" id="KAL0637487.1"/>
    </source>
</evidence>
<feature type="compositionally biased region" description="Polar residues" evidence="1">
    <location>
        <begin position="127"/>
        <end position="136"/>
    </location>
</feature>
<proteinExistence type="predicted"/>
<feature type="region of interest" description="Disordered" evidence="1">
    <location>
        <begin position="330"/>
        <end position="368"/>
    </location>
</feature>
<feature type="chain" id="PRO_5047364694" evidence="3">
    <location>
        <begin position="18"/>
        <end position="479"/>
    </location>
</feature>
<keyword evidence="2" id="KW-1133">Transmembrane helix</keyword>
<evidence type="ECO:0000313" key="5">
    <source>
        <dbReference type="Proteomes" id="UP001447188"/>
    </source>
</evidence>
<keyword evidence="2" id="KW-0812">Transmembrane</keyword>
<dbReference type="PANTHER" id="PTHR40623:SF2">
    <property type="entry name" value="INTEGRAL MEMBRANE PROTEIN"/>
    <property type="match status" value="1"/>
</dbReference>
<feature type="compositionally biased region" description="Polar residues" evidence="1">
    <location>
        <begin position="105"/>
        <end position="114"/>
    </location>
</feature>
<feature type="transmembrane region" description="Helical" evidence="2">
    <location>
        <begin position="12"/>
        <end position="33"/>
    </location>
</feature>
<feature type="compositionally biased region" description="Polar residues" evidence="1">
    <location>
        <begin position="294"/>
        <end position="306"/>
    </location>
</feature>
<feature type="compositionally biased region" description="Basic residues" evidence="1">
    <location>
        <begin position="464"/>
        <end position="473"/>
    </location>
</feature>
<evidence type="ECO:0000256" key="1">
    <source>
        <dbReference type="SAM" id="MobiDB-lite"/>
    </source>
</evidence>
<feature type="region of interest" description="Disordered" evidence="1">
    <location>
        <begin position="162"/>
        <end position="314"/>
    </location>
</feature>
<keyword evidence="3" id="KW-0732">Signal</keyword>
<reference evidence="4 5" key="1">
    <citation type="submission" date="2024-02" db="EMBL/GenBank/DDBJ databases">
        <title>Discinaceae phylogenomics.</title>
        <authorList>
            <person name="Dirks A.C."/>
            <person name="James T.Y."/>
        </authorList>
    </citation>
    <scope>NUCLEOTIDE SEQUENCE [LARGE SCALE GENOMIC DNA]</scope>
    <source>
        <strain evidence="4 5">ACD0624</strain>
    </source>
</reference>
<feature type="signal peptide" evidence="3">
    <location>
        <begin position="1"/>
        <end position="17"/>
    </location>
</feature>
<keyword evidence="2" id="KW-0472">Membrane</keyword>
<feature type="compositionally biased region" description="Polar residues" evidence="1">
    <location>
        <begin position="162"/>
        <end position="173"/>
    </location>
</feature>
<gene>
    <name evidence="4" type="ORF">Q9L58_003543</name>
</gene>
<accession>A0ABR3GNJ4</accession>
<protein>
    <submittedName>
        <fullName evidence="4">Uncharacterized protein</fullName>
    </submittedName>
</protein>
<dbReference type="Proteomes" id="UP001447188">
    <property type="component" value="Unassembled WGS sequence"/>
</dbReference>
<comment type="caution">
    <text evidence="4">The sequence shown here is derived from an EMBL/GenBank/DDBJ whole genome shotgun (WGS) entry which is preliminary data.</text>
</comment>
<sequence length="479" mass="51748">MFWHHMALWEKLLLVLACLMVMTLLGACCKLIYDKMRMKKYILEAEARRSHLENVRESRNVIQLKTDDIPFGIKALEAGLEVEGIVISRPNTPARYTQSQITLVASDASSTKSRGQGPPSPRFAQGRGSTSSSPAPSANGARPMIYQPSPYMQLPFTSPLVGTSVRSSASSLGPTPPITRPPSTERVMQVKRSASDTFVGQEASLQQSGKSTTTLPDADTLAKLEGRLSGSNYDHRKSVRRGSSRTPSPPESHLSKSLPSVDENEVSEESSRESDSSIDQSLPHQRYSRPGMLTTHSSPSLPSQIYRSFPESPEGDLSLLHTHRLSHAAEVGQLLPRRRDPNTMNPSGSPISAPGTPQAFYSPATPDPLSALDIAIPNRGLDEPQFPAPSHAVGSSAKREHRAISDLAPLSLDSVWIAPSGGGLGLDSEYGVIDSSKISSVRIPGDQILRPSGSGSESPERKPVKGKGKKLQKKKSEEQ</sequence>
<name>A0ABR3GNJ4_9PEZI</name>
<keyword evidence="5" id="KW-1185">Reference proteome</keyword>
<evidence type="ECO:0000256" key="2">
    <source>
        <dbReference type="SAM" id="Phobius"/>
    </source>
</evidence>
<evidence type="ECO:0000256" key="3">
    <source>
        <dbReference type="SAM" id="SignalP"/>
    </source>
</evidence>
<dbReference type="PANTHER" id="PTHR40623">
    <property type="entry name" value="INTEGRAL MEMBRANE PROTEIN"/>
    <property type="match status" value="1"/>
</dbReference>
<feature type="region of interest" description="Disordered" evidence="1">
    <location>
        <begin position="441"/>
        <end position="479"/>
    </location>
</feature>
<dbReference type="EMBL" id="JBBBZM010000034">
    <property type="protein sequence ID" value="KAL0637487.1"/>
    <property type="molecule type" value="Genomic_DNA"/>
</dbReference>